<proteinExistence type="predicted"/>
<organism evidence="7 8">
    <name type="scientific">Macrolepiota fuliginosa MF-IS2</name>
    <dbReference type="NCBI Taxonomy" id="1400762"/>
    <lineage>
        <taxon>Eukaryota</taxon>
        <taxon>Fungi</taxon>
        <taxon>Dikarya</taxon>
        <taxon>Basidiomycota</taxon>
        <taxon>Agaricomycotina</taxon>
        <taxon>Agaricomycetes</taxon>
        <taxon>Agaricomycetidae</taxon>
        <taxon>Agaricales</taxon>
        <taxon>Agaricineae</taxon>
        <taxon>Agaricaceae</taxon>
        <taxon>Macrolepiota</taxon>
    </lineage>
</organism>
<name>A0A9P5XMA2_9AGAR</name>
<dbReference type="InterPro" id="IPR035979">
    <property type="entry name" value="RBD_domain_sf"/>
</dbReference>
<feature type="compositionally biased region" description="Basic and acidic residues" evidence="3">
    <location>
        <begin position="235"/>
        <end position="245"/>
    </location>
</feature>
<dbReference type="SUPFAM" id="SSF54928">
    <property type="entry name" value="RNA-binding domain, RBD"/>
    <property type="match status" value="1"/>
</dbReference>
<dbReference type="InterPro" id="IPR000061">
    <property type="entry name" value="Surp"/>
</dbReference>
<dbReference type="GO" id="GO:0003723">
    <property type="term" value="F:RNA binding"/>
    <property type="evidence" value="ECO:0007669"/>
    <property type="project" value="UniProtKB-UniRule"/>
</dbReference>
<feature type="compositionally biased region" description="Polar residues" evidence="3">
    <location>
        <begin position="20"/>
        <end position="31"/>
    </location>
</feature>
<dbReference type="Gene3D" id="3.30.70.330">
    <property type="match status" value="1"/>
</dbReference>
<dbReference type="PANTHER" id="PTHR23140">
    <property type="entry name" value="RNA PROCESSING PROTEIN LD23810P"/>
    <property type="match status" value="1"/>
</dbReference>
<evidence type="ECO:0000259" key="6">
    <source>
        <dbReference type="PROSITE" id="PS51391"/>
    </source>
</evidence>
<dbReference type="AlphaFoldDB" id="A0A9P5XMA2"/>
<evidence type="ECO:0000259" key="5">
    <source>
        <dbReference type="PROSITE" id="PS50128"/>
    </source>
</evidence>
<feature type="region of interest" description="Disordered" evidence="3">
    <location>
        <begin position="1"/>
        <end position="45"/>
    </location>
</feature>
<dbReference type="InterPro" id="IPR012677">
    <property type="entry name" value="Nucleotide-bd_a/b_plait_sf"/>
</dbReference>
<feature type="domain" description="SURP motif" evidence="5">
    <location>
        <begin position="291"/>
        <end position="334"/>
    </location>
</feature>
<feature type="region of interest" description="Disordered" evidence="3">
    <location>
        <begin position="355"/>
        <end position="374"/>
    </location>
</feature>
<dbReference type="PROSITE" id="PS50102">
    <property type="entry name" value="RRM"/>
    <property type="match status" value="1"/>
</dbReference>
<dbReference type="InterPro" id="IPR035967">
    <property type="entry name" value="SWAP/Surp_sf"/>
</dbReference>
<feature type="domain" description="CID" evidence="6">
    <location>
        <begin position="375"/>
        <end position="520"/>
    </location>
</feature>
<dbReference type="InterPro" id="IPR051485">
    <property type="entry name" value="SR-CTD_assoc_factor"/>
</dbReference>
<keyword evidence="8" id="KW-1185">Reference proteome</keyword>
<evidence type="ECO:0000256" key="1">
    <source>
        <dbReference type="ARBA" id="ARBA00022884"/>
    </source>
</evidence>
<dbReference type="SUPFAM" id="SSF109905">
    <property type="entry name" value="Surp module (SWAP domain)"/>
    <property type="match status" value="1"/>
</dbReference>
<dbReference type="OrthoDB" id="377209at2759"/>
<feature type="domain" description="RRM" evidence="4">
    <location>
        <begin position="94"/>
        <end position="186"/>
    </location>
</feature>
<dbReference type="InterPro" id="IPR006569">
    <property type="entry name" value="CID_dom"/>
</dbReference>
<feature type="region of interest" description="Disordered" evidence="3">
    <location>
        <begin position="200"/>
        <end position="285"/>
    </location>
</feature>
<gene>
    <name evidence="7" type="ORF">P691DRAFT_529142</name>
</gene>
<dbReference type="InterPro" id="IPR008942">
    <property type="entry name" value="ENTH_VHS"/>
</dbReference>
<dbReference type="SMART" id="SM00360">
    <property type="entry name" value="RRM"/>
    <property type="match status" value="1"/>
</dbReference>
<dbReference type="SMART" id="SM00582">
    <property type="entry name" value="RPR"/>
    <property type="match status" value="1"/>
</dbReference>
<dbReference type="InterPro" id="IPR000504">
    <property type="entry name" value="RRM_dom"/>
</dbReference>
<dbReference type="PROSITE" id="PS50128">
    <property type="entry name" value="SURP"/>
    <property type="match status" value="1"/>
</dbReference>
<feature type="region of interest" description="Disordered" evidence="3">
    <location>
        <begin position="556"/>
        <end position="626"/>
    </location>
</feature>
<reference evidence="7" key="1">
    <citation type="submission" date="2020-11" db="EMBL/GenBank/DDBJ databases">
        <authorList>
            <consortium name="DOE Joint Genome Institute"/>
            <person name="Ahrendt S."/>
            <person name="Riley R."/>
            <person name="Andreopoulos W."/>
            <person name="Labutti K."/>
            <person name="Pangilinan J."/>
            <person name="Ruiz-Duenas F.J."/>
            <person name="Barrasa J.M."/>
            <person name="Sanchez-Garcia M."/>
            <person name="Camarero S."/>
            <person name="Miyauchi S."/>
            <person name="Serrano A."/>
            <person name="Linde D."/>
            <person name="Babiker R."/>
            <person name="Drula E."/>
            <person name="Ayuso-Fernandez I."/>
            <person name="Pacheco R."/>
            <person name="Padilla G."/>
            <person name="Ferreira P."/>
            <person name="Barriuso J."/>
            <person name="Kellner H."/>
            <person name="Castanera R."/>
            <person name="Alfaro M."/>
            <person name="Ramirez L."/>
            <person name="Pisabarro A.G."/>
            <person name="Kuo A."/>
            <person name="Tritt A."/>
            <person name="Lipzen A."/>
            <person name="He G."/>
            <person name="Yan M."/>
            <person name="Ng V."/>
            <person name="Cullen D."/>
            <person name="Martin F."/>
            <person name="Rosso M.-N."/>
            <person name="Henrissat B."/>
            <person name="Hibbett D."/>
            <person name="Martinez A.T."/>
            <person name="Grigoriev I.V."/>
        </authorList>
    </citation>
    <scope>NUCLEOTIDE SEQUENCE</scope>
    <source>
        <strain evidence="7">MF-IS2</strain>
    </source>
</reference>
<dbReference type="PROSITE" id="PS51391">
    <property type="entry name" value="CID"/>
    <property type="match status" value="1"/>
</dbReference>
<evidence type="ECO:0000256" key="2">
    <source>
        <dbReference type="PROSITE-ProRule" id="PRU00176"/>
    </source>
</evidence>
<evidence type="ECO:0000259" key="4">
    <source>
        <dbReference type="PROSITE" id="PS50102"/>
    </source>
</evidence>
<accession>A0A9P5XMA2</accession>
<protein>
    <recommendedName>
        <fullName evidence="9">U2 snRNP-associated SURP motif-containing protein</fullName>
    </recommendedName>
</protein>
<dbReference type="Pfam" id="PF00076">
    <property type="entry name" value="RRM_1"/>
    <property type="match status" value="1"/>
</dbReference>
<evidence type="ECO:0000313" key="8">
    <source>
        <dbReference type="Proteomes" id="UP000807342"/>
    </source>
</evidence>
<sequence>MFVKAGSDGTEYNPVRAGERSSSAKTTNMDRSMSPPVLMQKPKGKRAMDAFLEEIKRRNGKLNTQNSSHGRSITALAAYEGQSGSKDRGDPQTSNIFVANLPPHVTEENLGNFFARAGPVGSVKIMWPRADSTIGPGADMTASRRSKAGLSGFVSFMKRRDAEEALREFDGYDWGGSVLRVGWSKAVPLAAKPKYVVSSYYREHERSRSRSRSRDRRRSRSRDRHHRGSHRSRSRSYDQGRDRSRSRSRRRSRSRSRHRYPSRSRSPRRRYSRSPLSRAHTEEEEAVTDTFIRAVAAEVKGQDSKYEEALRERERNNPKYAFLIHKNHRRHVFYRGLIESDRVLKPEFDDEGYNSVYSTDSAEESERERNRKNKLGKLARKRFEAMLRGMSGKRGEIARCMAFSLEHAEAAHEVADVIVASLLVDGTAVPRKVARLHLICDILHNSAAPVPSAWKFRQEFQSRLGIAFDHLANIYHSFPGRMTAETFKKQILAVVEVWEDWIVFPPEFTAELRQRLEGAAIPSETRVEEKLEKAEELEASFTSRFKQSSFKLATDIPSIEGETMDVESDVDGRPVDDVDGEPVDVDGEPVDDLDGEPMDDVDGEPVLDDLDGEPVGSVDGEPMDDIDVTEDVDGILVEDDMDGIPIEATNS</sequence>
<evidence type="ECO:0000313" key="7">
    <source>
        <dbReference type="EMBL" id="KAF9454023.1"/>
    </source>
</evidence>
<dbReference type="Pfam" id="PF01805">
    <property type="entry name" value="Surp"/>
    <property type="match status" value="1"/>
</dbReference>
<dbReference type="Pfam" id="PF04818">
    <property type="entry name" value="CID"/>
    <property type="match status" value="1"/>
</dbReference>
<dbReference type="GO" id="GO:0005634">
    <property type="term" value="C:nucleus"/>
    <property type="evidence" value="ECO:0007669"/>
    <property type="project" value="TreeGrafter"/>
</dbReference>
<feature type="compositionally biased region" description="Acidic residues" evidence="3">
    <location>
        <begin position="577"/>
        <end position="612"/>
    </location>
</feature>
<dbReference type="EMBL" id="MU151057">
    <property type="protein sequence ID" value="KAF9454023.1"/>
    <property type="molecule type" value="Genomic_DNA"/>
</dbReference>
<dbReference type="Proteomes" id="UP000807342">
    <property type="component" value="Unassembled WGS sequence"/>
</dbReference>
<keyword evidence="1 2" id="KW-0694">RNA-binding</keyword>
<dbReference type="GO" id="GO:0006396">
    <property type="term" value="P:RNA processing"/>
    <property type="evidence" value="ECO:0007669"/>
    <property type="project" value="InterPro"/>
</dbReference>
<dbReference type="Gene3D" id="1.10.10.790">
    <property type="entry name" value="Surp module"/>
    <property type="match status" value="1"/>
</dbReference>
<evidence type="ECO:0000256" key="3">
    <source>
        <dbReference type="SAM" id="MobiDB-lite"/>
    </source>
</evidence>
<feature type="compositionally biased region" description="Basic residues" evidence="3">
    <location>
        <begin position="246"/>
        <end position="272"/>
    </location>
</feature>
<dbReference type="Gene3D" id="1.25.40.90">
    <property type="match status" value="1"/>
</dbReference>
<dbReference type="PANTHER" id="PTHR23140:SF0">
    <property type="entry name" value="U2 SNRNP-ASSOCIATED SURP MOTIF-CONTAINING PROTEIN"/>
    <property type="match status" value="1"/>
</dbReference>
<feature type="compositionally biased region" description="Basic residues" evidence="3">
    <location>
        <begin position="209"/>
        <end position="234"/>
    </location>
</feature>
<comment type="caution">
    <text evidence="7">The sequence shown here is derived from an EMBL/GenBank/DDBJ whole genome shotgun (WGS) entry which is preliminary data.</text>
</comment>
<evidence type="ECO:0008006" key="9">
    <source>
        <dbReference type="Google" id="ProtNLM"/>
    </source>
</evidence>